<evidence type="ECO:0000313" key="3">
    <source>
        <dbReference type="Proteomes" id="UP000824063"/>
    </source>
</evidence>
<evidence type="ECO:0000313" key="2">
    <source>
        <dbReference type="EMBL" id="HIZ52772.1"/>
    </source>
</evidence>
<feature type="transmembrane region" description="Helical" evidence="1">
    <location>
        <begin position="118"/>
        <end position="137"/>
    </location>
</feature>
<accession>A0A9D2F6I9</accession>
<dbReference type="Proteomes" id="UP000824063">
    <property type="component" value="Unassembled WGS sequence"/>
</dbReference>
<comment type="caution">
    <text evidence="2">The sequence shown here is derived from an EMBL/GenBank/DDBJ whole genome shotgun (WGS) entry which is preliminary data.</text>
</comment>
<evidence type="ECO:0000256" key="1">
    <source>
        <dbReference type="SAM" id="Phobius"/>
    </source>
</evidence>
<organism evidence="2 3">
    <name type="scientific">Candidatus Enterococcus avicola</name>
    <dbReference type="NCBI Taxonomy" id="2838561"/>
    <lineage>
        <taxon>Bacteria</taxon>
        <taxon>Bacillati</taxon>
        <taxon>Bacillota</taxon>
        <taxon>Bacilli</taxon>
        <taxon>Lactobacillales</taxon>
        <taxon>Enterococcaceae</taxon>
        <taxon>Enterococcus</taxon>
    </lineage>
</organism>
<reference evidence="2" key="1">
    <citation type="journal article" date="2021" name="PeerJ">
        <title>Extensive microbial diversity within the chicken gut microbiome revealed by metagenomics and culture.</title>
        <authorList>
            <person name="Gilroy R."/>
            <person name="Ravi A."/>
            <person name="Getino M."/>
            <person name="Pursley I."/>
            <person name="Horton D.L."/>
            <person name="Alikhan N.F."/>
            <person name="Baker D."/>
            <person name="Gharbi K."/>
            <person name="Hall N."/>
            <person name="Watson M."/>
            <person name="Adriaenssens E.M."/>
            <person name="Foster-Nyarko E."/>
            <person name="Jarju S."/>
            <person name="Secka A."/>
            <person name="Antonio M."/>
            <person name="Oren A."/>
            <person name="Chaudhuri R.R."/>
            <person name="La Ragione R."/>
            <person name="Hildebrand F."/>
            <person name="Pallen M.J."/>
        </authorList>
    </citation>
    <scope>NUCLEOTIDE SEQUENCE</scope>
    <source>
        <strain evidence="2">CHK172-16539</strain>
    </source>
</reference>
<dbReference type="Pfam" id="PF10097">
    <property type="entry name" value="DUF2335"/>
    <property type="match status" value="1"/>
</dbReference>
<gene>
    <name evidence="2" type="ORF">IAA20_02375</name>
</gene>
<reference evidence="2" key="2">
    <citation type="submission" date="2021-04" db="EMBL/GenBank/DDBJ databases">
        <authorList>
            <person name="Gilroy R."/>
        </authorList>
    </citation>
    <scope>NUCLEOTIDE SEQUENCE</scope>
    <source>
        <strain evidence="2">CHK172-16539</strain>
    </source>
</reference>
<sequence length="143" mass="16114">MPEDKRNLDDITGDIDERLKKLNDEERQNVLFQLTQINNYTGNLPDPEILEKYNKMVPGLAKKYFEDVIDESKFRRSIISKQQKSDLHYRSLGMILGFIIALVLIGGSIYLLMNNHKVAGGLMGSAVIVGVLGIFVSPDSDDK</sequence>
<name>A0A9D2F6I9_9ENTE</name>
<proteinExistence type="predicted"/>
<dbReference type="InterPro" id="IPR019284">
    <property type="entry name" value="RP532"/>
</dbReference>
<keyword evidence="1" id="KW-1133">Transmembrane helix</keyword>
<keyword evidence="1" id="KW-0812">Transmembrane</keyword>
<feature type="transmembrane region" description="Helical" evidence="1">
    <location>
        <begin position="91"/>
        <end position="112"/>
    </location>
</feature>
<dbReference type="EMBL" id="DXBN01000057">
    <property type="protein sequence ID" value="HIZ52772.1"/>
    <property type="molecule type" value="Genomic_DNA"/>
</dbReference>
<keyword evidence="1" id="KW-0472">Membrane</keyword>
<dbReference type="AlphaFoldDB" id="A0A9D2F6I9"/>
<protein>
    <submittedName>
        <fullName evidence="2">DUF2335 domain-containing protein</fullName>
    </submittedName>
</protein>